<accession>A0A0D1E6A2</accession>
<dbReference type="InParanoid" id="A0A0D1E6A2"/>
<protein>
    <submittedName>
        <fullName evidence="2">Uncharacterized protein</fullName>
    </submittedName>
</protein>
<reference evidence="2 3" key="1">
    <citation type="journal article" date="2006" name="Nature">
        <title>Insights from the genome of the biotrophic fungal plant pathogen Ustilago maydis.</title>
        <authorList>
            <person name="Kamper J."/>
            <person name="Kahmann R."/>
            <person name="Bolker M."/>
            <person name="Ma L.J."/>
            <person name="Brefort T."/>
            <person name="Saville B.J."/>
            <person name="Banuett F."/>
            <person name="Kronstad J.W."/>
            <person name="Gold S.E."/>
            <person name="Muller O."/>
            <person name="Perlin M.H."/>
            <person name="Wosten H.A."/>
            <person name="de Vries R."/>
            <person name="Ruiz-Herrera J."/>
            <person name="Reynaga-Pena C.G."/>
            <person name="Snetselaar K."/>
            <person name="McCann M."/>
            <person name="Perez-Martin J."/>
            <person name="Feldbrugge M."/>
            <person name="Basse C.W."/>
            <person name="Steinberg G."/>
            <person name="Ibeas J.I."/>
            <person name="Holloman W."/>
            <person name="Guzman P."/>
            <person name="Farman M."/>
            <person name="Stajich J.E."/>
            <person name="Sentandreu R."/>
            <person name="Gonzalez-Prieto J.M."/>
            <person name="Kennell J.C."/>
            <person name="Molina L."/>
            <person name="Schirawski J."/>
            <person name="Mendoza-Mendoza A."/>
            <person name="Greilinger D."/>
            <person name="Munch K."/>
            <person name="Rossel N."/>
            <person name="Scherer M."/>
            <person name="Vranes M."/>
            <person name="Ladendorf O."/>
            <person name="Vincon V."/>
            <person name="Fuchs U."/>
            <person name="Sandrock B."/>
            <person name="Meng S."/>
            <person name="Ho E.C."/>
            <person name="Cahill M.J."/>
            <person name="Boyce K.J."/>
            <person name="Klose J."/>
            <person name="Klosterman S.J."/>
            <person name="Deelstra H.J."/>
            <person name="Ortiz-Castellanos L."/>
            <person name="Li W."/>
            <person name="Sanchez-Alonso P."/>
            <person name="Schreier P.H."/>
            <person name="Hauser-Hahn I."/>
            <person name="Vaupel M."/>
            <person name="Koopmann E."/>
            <person name="Friedrich G."/>
            <person name="Voss H."/>
            <person name="Schluter T."/>
            <person name="Margolis J."/>
            <person name="Platt D."/>
            <person name="Swimmer C."/>
            <person name="Gnirke A."/>
            <person name="Chen F."/>
            <person name="Vysotskaia V."/>
            <person name="Mannhaupt G."/>
            <person name="Guldener U."/>
            <person name="Munsterkotter M."/>
            <person name="Haase D."/>
            <person name="Oesterheld M."/>
            <person name="Mewes H.W."/>
            <person name="Mauceli E.W."/>
            <person name="DeCaprio D."/>
            <person name="Wade C.M."/>
            <person name="Butler J."/>
            <person name="Young S."/>
            <person name="Jaffe D.B."/>
            <person name="Calvo S."/>
            <person name="Nusbaum C."/>
            <person name="Galagan J."/>
            <person name="Birren B.W."/>
        </authorList>
    </citation>
    <scope>NUCLEOTIDE SEQUENCE [LARGE SCALE GENOMIC DNA]</scope>
    <source>
        <strain evidence="3">DSM 14603 / FGSC 9021 / UM521</strain>
    </source>
</reference>
<dbReference type="RefSeq" id="XP_011387421.1">
    <property type="nucleotide sequence ID" value="XM_011389119.1"/>
</dbReference>
<dbReference type="KEGG" id="uma:UMAG_11315"/>
<name>A0A0D1E6A2_MYCMD</name>
<dbReference type="STRING" id="237631.A0A0D1E6A2"/>
<organism evidence="2 3">
    <name type="scientific">Mycosarcoma maydis</name>
    <name type="common">Corn smut fungus</name>
    <name type="synonym">Ustilago maydis</name>
    <dbReference type="NCBI Taxonomy" id="5270"/>
    <lineage>
        <taxon>Eukaryota</taxon>
        <taxon>Fungi</taxon>
        <taxon>Dikarya</taxon>
        <taxon>Basidiomycota</taxon>
        <taxon>Ustilaginomycotina</taxon>
        <taxon>Ustilaginomycetes</taxon>
        <taxon>Ustilaginales</taxon>
        <taxon>Ustilaginaceae</taxon>
        <taxon>Mycosarcoma</taxon>
    </lineage>
</organism>
<proteinExistence type="predicted"/>
<feature type="compositionally biased region" description="Basic residues" evidence="1">
    <location>
        <begin position="199"/>
        <end position="216"/>
    </location>
</feature>
<dbReference type="VEuPathDB" id="FungiDB:UMAG_11315"/>
<evidence type="ECO:0000313" key="2">
    <source>
        <dbReference type="EMBL" id="KIS71474.1"/>
    </source>
</evidence>
<dbReference type="GeneID" id="23567215"/>
<evidence type="ECO:0000313" key="3">
    <source>
        <dbReference type="Proteomes" id="UP000000561"/>
    </source>
</evidence>
<evidence type="ECO:0000256" key="1">
    <source>
        <dbReference type="SAM" id="MobiDB-lite"/>
    </source>
</evidence>
<dbReference type="OrthoDB" id="2555305at2759"/>
<dbReference type="eggNOG" id="ENOG502R34A">
    <property type="taxonomic scope" value="Eukaryota"/>
</dbReference>
<feature type="region of interest" description="Disordered" evidence="1">
    <location>
        <begin position="180"/>
        <end position="216"/>
    </location>
</feature>
<gene>
    <name evidence="2" type="ORF">UMAG_11315</name>
</gene>
<sequence>MSFAPLPAPGSAASSSIWARRMITKSVPTTDAEVELNVLSLLLDVPLTSLDEQDLIGSPVSMHSAHSPWSSAAAPGWHHIDSMAEARSTTHLRSTSAARSMPGIHRSRSLDSAWFDDGYSLEMHAAQTAVKAALDVLEEPSLNRGLRISTAPSQCAAGAGANSLRLGGCLSAPLSPALSSPTSPAESCFSGTECDGTKKKGRARMSQEKRKRLARRREREALVAALTQQPLAQHGDYAGGAAGAGQVSYLGDSHLASAACNSHLSYSAPVTRMHSYFAASASRDRAAISGGFPFDSSASDAFAVSTPLSSPRSCTMGFAASELASPALTHASVATTGSAFGSIGTRASSPVSVAAGGSECSSSPPTLVVQPPSPQRLRATSLVARIKQSSAAQWNSFVPPSNLASVY</sequence>
<dbReference type="AlphaFoldDB" id="A0A0D1E6A2"/>
<dbReference type="EMBL" id="CM003141">
    <property type="protein sequence ID" value="KIS71474.1"/>
    <property type="molecule type" value="Genomic_DNA"/>
</dbReference>
<dbReference type="Proteomes" id="UP000000561">
    <property type="component" value="Chromosome 2"/>
</dbReference>
<keyword evidence="3" id="KW-1185">Reference proteome</keyword>